<keyword evidence="4" id="KW-1185">Reference proteome</keyword>
<reference evidence="4" key="1">
    <citation type="submission" date="2016-10" db="EMBL/GenBank/DDBJ databases">
        <authorList>
            <person name="Varghese N."/>
            <person name="Submissions S."/>
        </authorList>
    </citation>
    <scope>NUCLEOTIDE SEQUENCE [LARGE SCALE GENOMIC DNA]</scope>
    <source>
        <strain evidence="4">DSM 7165</strain>
    </source>
</reference>
<dbReference type="STRING" id="64971.SAMN05421831_10666"/>
<keyword evidence="1" id="KW-0732">Signal</keyword>
<dbReference type="PROSITE" id="PS51257">
    <property type="entry name" value="PROKAR_LIPOPROTEIN"/>
    <property type="match status" value="1"/>
</dbReference>
<feature type="domain" description="AB hydrolase-1" evidence="2">
    <location>
        <begin position="51"/>
        <end position="278"/>
    </location>
</feature>
<feature type="chain" id="PRO_5017230846" evidence="1">
    <location>
        <begin position="22"/>
        <end position="294"/>
    </location>
</feature>
<dbReference type="PANTHER" id="PTHR43194">
    <property type="entry name" value="HYDROLASE ALPHA/BETA FOLD FAMILY"/>
    <property type="match status" value="1"/>
</dbReference>
<organism evidence="3 4">
    <name type="scientific">Allopseudospirillum japonicum</name>
    <dbReference type="NCBI Taxonomy" id="64971"/>
    <lineage>
        <taxon>Bacteria</taxon>
        <taxon>Pseudomonadati</taxon>
        <taxon>Pseudomonadota</taxon>
        <taxon>Gammaproteobacteria</taxon>
        <taxon>Oceanospirillales</taxon>
        <taxon>Oceanospirillaceae</taxon>
        <taxon>Allopseudospirillum</taxon>
    </lineage>
</organism>
<protein>
    <submittedName>
        <fullName evidence="3">Pimeloyl-ACP methyl ester carboxylesterase</fullName>
    </submittedName>
</protein>
<accession>A0A1H6S8J1</accession>
<dbReference type="Pfam" id="PF12697">
    <property type="entry name" value="Abhydrolase_6"/>
    <property type="match status" value="1"/>
</dbReference>
<dbReference type="AlphaFoldDB" id="A0A1H6S8J1"/>
<name>A0A1H6S8J1_9GAMM</name>
<evidence type="ECO:0000313" key="4">
    <source>
        <dbReference type="Proteomes" id="UP000242999"/>
    </source>
</evidence>
<dbReference type="InterPro" id="IPR000073">
    <property type="entry name" value="AB_hydrolase_1"/>
</dbReference>
<dbReference type="PANTHER" id="PTHR43194:SF2">
    <property type="entry name" value="PEROXISOMAL MEMBRANE PROTEIN LPX1"/>
    <property type="match status" value="1"/>
</dbReference>
<feature type="signal peptide" evidence="1">
    <location>
        <begin position="1"/>
        <end position="21"/>
    </location>
</feature>
<proteinExistence type="predicted"/>
<dbReference type="Gene3D" id="3.40.50.1820">
    <property type="entry name" value="alpha/beta hydrolase"/>
    <property type="match status" value="1"/>
</dbReference>
<sequence length="294" mass="33029">MKKHILVALISFLLLSGCASTSLPIRQDVALSSDLERIAYHVTGQQTKTTLIFVHGWSCDSRYWQKQIPVFAKDYQVIALDLAGHGHSSLDRSEFSMQAFANDIKAIMDQEGIERAILIGHSMAGVIIAEAAKLMPTKIVGIIGVDTLQNVGESIPQSVLDQMLQPFMTHFKDATKDFVSPMFPENTDQQLLHWVKEDMSSAPKTAAVNAFRNYLQMHVNGEAALVFKDLTLPVISINSRLWPTAQAENSKYIKNYQLFYIEETGHFPMLEKPAKFNQLLKKAISLIEKYTNEK</sequence>
<dbReference type="RefSeq" id="WP_093309433.1">
    <property type="nucleotide sequence ID" value="NZ_FNYH01000006.1"/>
</dbReference>
<evidence type="ECO:0000256" key="1">
    <source>
        <dbReference type="SAM" id="SignalP"/>
    </source>
</evidence>
<dbReference type="Proteomes" id="UP000242999">
    <property type="component" value="Unassembled WGS sequence"/>
</dbReference>
<evidence type="ECO:0000259" key="2">
    <source>
        <dbReference type="Pfam" id="PF12697"/>
    </source>
</evidence>
<evidence type="ECO:0000313" key="3">
    <source>
        <dbReference type="EMBL" id="SEI64353.1"/>
    </source>
</evidence>
<gene>
    <name evidence="3" type="ORF">SAMN05421831_10666</name>
</gene>
<dbReference type="SUPFAM" id="SSF53474">
    <property type="entry name" value="alpha/beta-Hydrolases"/>
    <property type="match status" value="1"/>
</dbReference>
<dbReference type="InterPro" id="IPR050228">
    <property type="entry name" value="Carboxylesterase_BioH"/>
</dbReference>
<dbReference type="OrthoDB" id="9773549at2"/>
<dbReference type="InterPro" id="IPR029058">
    <property type="entry name" value="AB_hydrolase_fold"/>
</dbReference>
<dbReference type="EMBL" id="FNYH01000006">
    <property type="protein sequence ID" value="SEI64353.1"/>
    <property type="molecule type" value="Genomic_DNA"/>
</dbReference>